<dbReference type="SUPFAM" id="SSF81593">
    <property type="entry name" value="Nucleotidyltransferase substrate binding subunit/domain"/>
    <property type="match status" value="1"/>
</dbReference>
<organism evidence="1 2">
    <name type="scientific">Marinobacter subterrani</name>
    <dbReference type="NCBI Taxonomy" id="1658765"/>
    <lineage>
        <taxon>Bacteria</taxon>
        <taxon>Pseudomonadati</taxon>
        <taxon>Pseudomonadota</taxon>
        <taxon>Gammaproteobacteria</taxon>
        <taxon>Pseudomonadales</taxon>
        <taxon>Marinobacteraceae</taxon>
        <taxon>Marinobacter</taxon>
    </lineage>
</organism>
<keyword evidence="1" id="KW-0808">Transferase</keyword>
<evidence type="ECO:0000313" key="1">
    <source>
        <dbReference type="EMBL" id="KMQ75623.1"/>
    </source>
</evidence>
<protein>
    <submittedName>
        <fullName evidence="1">Nucleotidyltransferase substrate binding protein, HI0074 family</fullName>
    </submittedName>
</protein>
<dbReference type="NCBIfam" id="TIGR01987">
    <property type="entry name" value="HI0074"/>
    <property type="match status" value="1"/>
</dbReference>
<dbReference type="GO" id="GO:0016740">
    <property type="term" value="F:transferase activity"/>
    <property type="evidence" value="ECO:0007669"/>
    <property type="project" value="UniProtKB-KW"/>
</dbReference>
<sequence length="142" mass="16661">MPDPDIRWLQRLSNFNKAFNQLDSAVQLCQTRELSDLEKQGLIQAFEYTYELAWNVIRDYFRWQGNTGITGSRDAIREAFANGLVEDGDDWMRMLQDRNRTSHTYNEDTARAILNNILAQHHSLFKKLRARMDDEVKKHGLA</sequence>
<proteinExistence type="predicted"/>
<evidence type="ECO:0000313" key="2">
    <source>
        <dbReference type="Proteomes" id="UP000036102"/>
    </source>
</evidence>
<keyword evidence="2" id="KW-1185">Reference proteome</keyword>
<dbReference type="Pfam" id="PF08780">
    <property type="entry name" value="NTase_sub_bind"/>
    <property type="match status" value="1"/>
</dbReference>
<dbReference type="STRING" id="1658765.Msub_11832"/>
<gene>
    <name evidence="1" type="ORF">Msub_11832</name>
</gene>
<dbReference type="InterPro" id="IPR010235">
    <property type="entry name" value="HepT"/>
</dbReference>
<dbReference type="PATRIC" id="fig|1658765.3.peg.1828"/>
<dbReference type="Gene3D" id="1.20.120.330">
    <property type="entry name" value="Nucleotidyltransferases domain 2"/>
    <property type="match status" value="1"/>
</dbReference>
<dbReference type="AlphaFoldDB" id="A0A0J7JAY9"/>
<dbReference type="RefSeq" id="WP_048495695.1">
    <property type="nucleotide sequence ID" value="NZ_JADQCF010000010.1"/>
</dbReference>
<comment type="caution">
    <text evidence="1">The sequence shown here is derived from an EMBL/GenBank/DDBJ whole genome shotgun (WGS) entry which is preliminary data.</text>
</comment>
<accession>A0A0J7JAY9</accession>
<name>A0A0J7JAY9_9GAMM</name>
<dbReference type="EMBL" id="LFBU01000001">
    <property type="protein sequence ID" value="KMQ75623.1"/>
    <property type="molecule type" value="Genomic_DNA"/>
</dbReference>
<reference evidence="1 2" key="1">
    <citation type="submission" date="2015-06" db="EMBL/GenBank/DDBJ databases">
        <title>Marinobacter subterrani, a genetically tractable neutrophilic iron-oxidizing strain isolated from the Soudan Iron Mine.</title>
        <authorList>
            <person name="Bonis B.M."/>
            <person name="Gralnick J.A."/>
        </authorList>
    </citation>
    <scope>NUCLEOTIDE SEQUENCE [LARGE SCALE GENOMIC DNA]</scope>
    <source>
        <strain evidence="1 2">JG233</strain>
    </source>
</reference>
<dbReference type="Proteomes" id="UP000036102">
    <property type="component" value="Unassembled WGS sequence"/>
</dbReference>
<dbReference type="OrthoDB" id="9810452at2"/>